<name>A0A7X5YB22_9BACT</name>
<dbReference type="Proteomes" id="UP000576368">
    <property type="component" value="Unassembled WGS sequence"/>
</dbReference>
<reference evidence="2 4" key="2">
    <citation type="submission" date="2020-03" db="EMBL/GenBank/DDBJ databases">
        <title>Genomic Encyclopedia of Type Strains, Phase IV (KMG-IV): sequencing the most valuable type-strain genomes for metagenomic binning, comparative biology and taxonomic classification.</title>
        <authorList>
            <person name="Goeker M."/>
        </authorList>
    </citation>
    <scope>NUCLEOTIDE SEQUENCE [LARGE SCALE GENOMIC DNA]</scope>
    <source>
        <strain evidence="2 4">DSM 105722</strain>
    </source>
</reference>
<accession>A0A7X5YB22</accession>
<feature type="signal peptide" evidence="1">
    <location>
        <begin position="1"/>
        <end position="27"/>
    </location>
</feature>
<organism evidence="2 4">
    <name type="scientific">Butyricimonas paravirosa</name>
    <dbReference type="NCBI Taxonomy" id="1472417"/>
    <lineage>
        <taxon>Bacteria</taxon>
        <taxon>Pseudomonadati</taxon>
        <taxon>Bacteroidota</taxon>
        <taxon>Bacteroidia</taxon>
        <taxon>Bacteroidales</taxon>
        <taxon>Odoribacteraceae</taxon>
        <taxon>Butyricimonas</taxon>
    </lineage>
</organism>
<feature type="chain" id="PRO_5031262799" description="DUF4848 domain-containing protein" evidence="1">
    <location>
        <begin position="28"/>
        <end position="408"/>
    </location>
</feature>
<sequence>MKTKQILLAFVCLGCAFCLLNSCSKNLELIPSPVDDNSIEIQLKNGMLVFPSRMVLSKVLSGKEDVQMNQFVEIFTSQKDLMDEVVQAEQEYMTYLDTLKEVVFETASEHSGVYDDYLQRGIIKKVFYGDGTSSYDLNLAEPLYAKVINRDGYFAIKDTIFQITPRYKKIWLGGDLNNYMLLNSYTKSSESENIFVVDYSQKITATSDVGESRTNFPITIRDQNVGMYVLPDPVISENARLAFIFYDRTTPIFAKKSYLRDTYCRVICQKRKRDTNEYGYELQLYNYSFFVYVLIDGVENMFGIEGSATGYNDYYTVYTMYQMMVAGHEPFEFDGEYYQISKFDCRYYWEKWEKITEEHPVPGKLATATVGIFMEQGATTPFKYYFQPYQGNGHGGTGGYWLTEIIPD</sequence>
<dbReference type="EMBL" id="CP043839">
    <property type="protein sequence ID" value="WOF13488.1"/>
    <property type="molecule type" value="Genomic_DNA"/>
</dbReference>
<keyword evidence="1" id="KW-0732">Signal</keyword>
<evidence type="ECO:0000313" key="5">
    <source>
        <dbReference type="Proteomes" id="UP001302374"/>
    </source>
</evidence>
<evidence type="ECO:0000313" key="4">
    <source>
        <dbReference type="Proteomes" id="UP000576368"/>
    </source>
</evidence>
<dbReference type="AlphaFoldDB" id="A0A7X5YB22"/>
<dbReference type="RefSeq" id="WP_118303577.1">
    <property type="nucleotide sequence ID" value="NZ_BMPA01000004.1"/>
</dbReference>
<reference evidence="3 5" key="1">
    <citation type="submission" date="2019-09" db="EMBL/GenBank/DDBJ databases">
        <title>Butyricimonas paravirosa DSM 105722 (=214-4 = JCM 18677 = CCUG 65563).</title>
        <authorList>
            <person name="Le Roy T."/>
            <person name="Cani P.D."/>
        </authorList>
    </citation>
    <scope>NUCLEOTIDE SEQUENCE [LARGE SCALE GENOMIC DNA]</scope>
    <source>
        <strain evidence="3 5">DSM 105722</strain>
    </source>
</reference>
<evidence type="ECO:0008006" key="6">
    <source>
        <dbReference type="Google" id="ProtNLM"/>
    </source>
</evidence>
<gene>
    <name evidence="3" type="ORF">F1644_14990</name>
    <name evidence="2" type="ORF">GGR15_001412</name>
</gene>
<dbReference type="EMBL" id="JAATLI010000004">
    <property type="protein sequence ID" value="NJC17797.1"/>
    <property type="molecule type" value="Genomic_DNA"/>
</dbReference>
<dbReference type="Proteomes" id="UP001302374">
    <property type="component" value="Chromosome"/>
</dbReference>
<evidence type="ECO:0000313" key="2">
    <source>
        <dbReference type="EMBL" id="NJC17797.1"/>
    </source>
</evidence>
<proteinExistence type="predicted"/>
<evidence type="ECO:0000256" key="1">
    <source>
        <dbReference type="SAM" id="SignalP"/>
    </source>
</evidence>
<dbReference type="GeneID" id="86892627"/>
<keyword evidence="5" id="KW-1185">Reference proteome</keyword>
<evidence type="ECO:0000313" key="3">
    <source>
        <dbReference type="EMBL" id="WOF13488.1"/>
    </source>
</evidence>
<protein>
    <recommendedName>
        <fullName evidence="6">DUF4848 domain-containing protein</fullName>
    </recommendedName>
</protein>